<dbReference type="Proteomes" id="UP001180020">
    <property type="component" value="Unassembled WGS sequence"/>
</dbReference>
<reference evidence="1" key="2">
    <citation type="submission" date="2023-06" db="EMBL/GenBank/DDBJ databases">
        <authorList>
            <person name="Ma L."/>
            <person name="Liu K.-W."/>
            <person name="Li Z."/>
            <person name="Hsiao Y.-Y."/>
            <person name="Qi Y."/>
            <person name="Fu T."/>
            <person name="Tang G."/>
            <person name="Zhang D."/>
            <person name="Sun W.-H."/>
            <person name="Liu D.-K."/>
            <person name="Li Y."/>
            <person name="Chen G.-Z."/>
            <person name="Liu X.-D."/>
            <person name="Liao X.-Y."/>
            <person name="Jiang Y.-T."/>
            <person name="Yu X."/>
            <person name="Hao Y."/>
            <person name="Huang J."/>
            <person name="Zhao X.-W."/>
            <person name="Ke S."/>
            <person name="Chen Y.-Y."/>
            <person name="Wu W.-L."/>
            <person name="Hsu J.-L."/>
            <person name="Lin Y.-F."/>
            <person name="Huang M.-D."/>
            <person name="Li C.-Y."/>
            <person name="Huang L."/>
            <person name="Wang Z.-W."/>
            <person name="Zhao X."/>
            <person name="Zhong W.-Y."/>
            <person name="Peng D.-H."/>
            <person name="Ahmad S."/>
            <person name="Lan S."/>
            <person name="Zhang J.-S."/>
            <person name="Tsai W.-C."/>
            <person name="Van De Peer Y."/>
            <person name="Liu Z.-J."/>
        </authorList>
    </citation>
    <scope>NUCLEOTIDE SEQUENCE</scope>
    <source>
        <strain evidence="1">CP</strain>
        <tissue evidence="1">Leaves</tissue>
    </source>
</reference>
<evidence type="ECO:0000313" key="1">
    <source>
        <dbReference type="EMBL" id="KAK1317212.1"/>
    </source>
</evidence>
<gene>
    <name evidence="1" type="ORF">QJS10_CPA05g02473</name>
</gene>
<comment type="caution">
    <text evidence="1">The sequence shown here is derived from an EMBL/GenBank/DDBJ whole genome shotgun (WGS) entry which is preliminary data.</text>
</comment>
<proteinExistence type="predicted"/>
<reference evidence="1" key="1">
    <citation type="journal article" date="2023" name="Nat. Commun.">
        <title>Diploid and tetraploid genomes of Acorus and the evolution of monocots.</title>
        <authorList>
            <person name="Ma L."/>
            <person name="Liu K.W."/>
            <person name="Li Z."/>
            <person name="Hsiao Y.Y."/>
            <person name="Qi Y."/>
            <person name="Fu T."/>
            <person name="Tang G.D."/>
            <person name="Zhang D."/>
            <person name="Sun W.H."/>
            <person name="Liu D.K."/>
            <person name="Li Y."/>
            <person name="Chen G.Z."/>
            <person name="Liu X.D."/>
            <person name="Liao X.Y."/>
            <person name="Jiang Y.T."/>
            <person name="Yu X."/>
            <person name="Hao Y."/>
            <person name="Huang J."/>
            <person name="Zhao X.W."/>
            <person name="Ke S."/>
            <person name="Chen Y.Y."/>
            <person name="Wu W.L."/>
            <person name="Hsu J.L."/>
            <person name="Lin Y.F."/>
            <person name="Huang M.D."/>
            <person name="Li C.Y."/>
            <person name="Huang L."/>
            <person name="Wang Z.W."/>
            <person name="Zhao X."/>
            <person name="Zhong W.Y."/>
            <person name="Peng D.H."/>
            <person name="Ahmad S."/>
            <person name="Lan S."/>
            <person name="Zhang J.S."/>
            <person name="Tsai W.C."/>
            <person name="Van de Peer Y."/>
            <person name="Liu Z.J."/>
        </authorList>
    </citation>
    <scope>NUCLEOTIDE SEQUENCE</scope>
    <source>
        <strain evidence="1">CP</strain>
    </source>
</reference>
<dbReference type="AlphaFoldDB" id="A0AAV9EY98"/>
<accession>A0AAV9EY98</accession>
<organism evidence="1 2">
    <name type="scientific">Acorus calamus</name>
    <name type="common">Sweet flag</name>
    <dbReference type="NCBI Taxonomy" id="4465"/>
    <lineage>
        <taxon>Eukaryota</taxon>
        <taxon>Viridiplantae</taxon>
        <taxon>Streptophyta</taxon>
        <taxon>Embryophyta</taxon>
        <taxon>Tracheophyta</taxon>
        <taxon>Spermatophyta</taxon>
        <taxon>Magnoliopsida</taxon>
        <taxon>Liliopsida</taxon>
        <taxon>Acoraceae</taxon>
        <taxon>Acorus</taxon>
    </lineage>
</organism>
<name>A0AAV9EY98_ACOCL</name>
<evidence type="ECO:0000313" key="2">
    <source>
        <dbReference type="Proteomes" id="UP001180020"/>
    </source>
</evidence>
<protein>
    <submittedName>
        <fullName evidence="1">Uncharacterized protein</fullName>
    </submittedName>
</protein>
<keyword evidence="2" id="KW-1185">Reference proteome</keyword>
<dbReference type="EMBL" id="JAUJYO010000005">
    <property type="protein sequence ID" value="KAK1317212.1"/>
    <property type="molecule type" value="Genomic_DNA"/>
</dbReference>
<sequence>MALREHQSICDVCDDVKVVKRQRFIMSDRSSPKRFKVSVTDRFSHFHLEMNLRSFHGRTHGEVGELVDFEN</sequence>